<proteinExistence type="predicted"/>
<dbReference type="AlphaFoldDB" id="A0A1Y5U2D7"/>
<keyword evidence="2" id="KW-1185">Reference proteome</keyword>
<sequence>MTVQAFRVAGQTMVLLPHVDTTLTPSLALSVTGTGTQTVNIRREGGADLA</sequence>
<dbReference type="EMBL" id="FWFZ01000033">
    <property type="protein sequence ID" value="SLN75057.1"/>
    <property type="molecule type" value="Genomic_DNA"/>
</dbReference>
<name>A0A1Y5U2D7_9RHOB</name>
<organism evidence="1 2">
    <name type="scientific">Roseisalinus antarcticus</name>
    <dbReference type="NCBI Taxonomy" id="254357"/>
    <lineage>
        <taxon>Bacteria</taxon>
        <taxon>Pseudomonadati</taxon>
        <taxon>Pseudomonadota</taxon>
        <taxon>Alphaproteobacteria</taxon>
        <taxon>Rhodobacterales</taxon>
        <taxon>Roseobacteraceae</taxon>
        <taxon>Roseisalinus</taxon>
    </lineage>
</organism>
<reference evidence="1 2" key="1">
    <citation type="submission" date="2017-03" db="EMBL/GenBank/DDBJ databases">
        <authorList>
            <person name="Afonso C.L."/>
            <person name="Miller P.J."/>
            <person name="Scott M.A."/>
            <person name="Spackman E."/>
            <person name="Goraichik I."/>
            <person name="Dimitrov K.M."/>
            <person name="Suarez D.L."/>
            <person name="Swayne D.E."/>
        </authorList>
    </citation>
    <scope>NUCLEOTIDE SEQUENCE [LARGE SCALE GENOMIC DNA]</scope>
    <source>
        <strain evidence="1 2">CECT 7023</strain>
    </source>
</reference>
<dbReference type="RefSeq" id="WP_159458596.1">
    <property type="nucleotide sequence ID" value="NZ_FWFZ01000033.1"/>
</dbReference>
<protein>
    <submittedName>
        <fullName evidence="1">Uncharacterized protein</fullName>
    </submittedName>
</protein>
<evidence type="ECO:0000313" key="1">
    <source>
        <dbReference type="EMBL" id="SLN75057.1"/>
    </source>
</evidence>
<gene>
    <name evidence="1" type="ORF">ROA7023_03884</name>
</gene>
<accession>A0A1Y5U2D7</accession>
<dbReference type="Proteomes" id="UP000193900">
    <property type="component" value="Unassembled WGS sequence"/>
</dbReference>
<evidence type="ECO:0000313" key="2">
    <source>
        <dbReference type="Proteomes" id="UP000193900"/>
    </source>
</evidence>